<name>A0A2I8VF03_9EURY</name>
<evidence type="ECO:0000256" key="1">
    <source>
        <dbReference type="SAM" id="MobiDB-lite"/>
    </source>
</evidence>
<feature type="compositionally biased region" description="Basic and acidic residues" evidence="1">
    <location>
        <begin position="226"/>
        <end position="246"/>
    </location>
</feature>
<dbReference type="AlphaFoldDB" id="A0A2I8VF03"/>
<keyword evidence="2" id="KW-0812">Transmembrane</keyword>
<evidence type="ECO:0000256" key="2">
    <source>
        <dbReference type="SAM" id="Phobius"/>
    </source>
</evidence>
<dbReference type="EMBL" id="CP026309">
    <property type="protein sequence ID" value="AUV80508.1"/>
    <property type="molecule type" value="Genomic_DNA"/>
</dbReference>
<gene>
    <name evidence="3" type="ORF">C2R22_01585</name>
</gene>
<organism evidence="3 4">
    <name type="scientific">Salinigranum rubrum</name>
    <dbReference type="NCBI Taxonomy" id="755307"/>
    <lineage>
        <taxon>Archaea</taxon>
        <taxon>Methanobacteriati</taxon>
        <taxon>Methanobacteriota</taxon>
        <taxon>Stenosarchaea group</taxon>
        <taxon>Halobacteria</taxon>
        <taxon>Halobacteriales</taxon>
        <taxon>Haloferacaceae</taxon>
        <taxon>Salinigranum</taxon>
    </lineage>
</organism>
<feature type="transmembrane region" description="Helical" evidence="2">
    <location>
        <begin position="99"/>
        <end position="123"/>
    </location>
</feature>
<dbReference type="KEGG" id="srub:C2R22_01585"/>
<feature type="region of interest" description="Disordered" evidence="1">
    <location>
        <begin position="221"/>
        <end position="246"/>
    </location>
</feature>
<keyword evidence="2" id="KW-0472">Membrane</keyword>
<dbReference type="Pfam" id="PF20108">
    <property type="entry name" value="DUF6498"/>
    <property type="match status" value="1"/>
</dbReference>
<protein>
    <submittedName>
        <fullName evidence="3">Uncharacterized protein</fullName>
    </submittedName>
</protein>
<keyword evidence="2" id="KW-1133">Transmembrane helix</keyword>
<dbReference type="Proteomes" id="UP000236584">
    <property type="component" value="Chromosome"/>
</dbReference>
<reference evidence="3 4" key="1">
    <citation type="submission" date="2018-01" db="EMBL/GenBank/DDBJ databases">
        <title>Complete genome sequence of Salinigranum rubrum GX10T, an extremely halophilic archaeon isolated from a marine solar saltern.</title>
        <authorList>
            <person name="Han S."/>
        </authorList>
    </citation>
    <scope>NUCLEOTIDE SEQUENCE [LARGE SCALE GENOMIC DNA]</scope>
    <source>
        <strain evidence="3 4">GX10</strain>
    </source>
</reference>
<feature type="transmembrane region" description="Helical" evidence="2">
    <location>
        <begin position="12"/>
        <end position="44"/>
    </location>
</feature>
<dbReference type="InterPro" id="IPR045466">
    <property type="entry name" value="DUF6498"/>
</dbReference>
<sequence length="246" mass="26578">MRLLPPRESSRLAVVGLVAANAVPLVGVALLGWQLSVVMVIYWLESGVIGALNVPKVLLAAGSEVPENFNATINGRQVDLSGPTEPRDGLHLYPENTPIAGFFVMHYGIFWVVHGVFVFTLFAPSPFSNAFGLSTVLLGLGGMVVSHAGSFLVNFVGNEEYRATSPGLQMKEPYRRVIVLHVTIVLGAFVVTAVGAPVAALLLLVGLKTATDLHAHLKEHRRAAERRRERVKTGERDRRAESIEVG</sequence>
<evidence type="ECO:0000313" key="4">
    <source>
        <dbReference type="Proteomes" id="UP000236584"/>
    </source>
</evidence>
<dbReference type="RefSeq" id="WP_103424016.1">
    <property type="nucleotide sequence ID" value="NZ_CP026309.1"/>
</dbReference>
<feature type="transmembrane region" description="Helical" evidence="2">
    <location>
        <begin position="177"/>
        <end position="205"/>
    </location>
</feature>
<proteinExistence type="predicted"/>
<keyword evidence="4" id="KW-1185">Reference proteome</keyword>
<feature type="transmembrane region" description="Helical" evidence="2">
    <location>
        <begin position="135"/>
        <end position="157"/>
    </location>
</feature>
<evidence type="ECO:0000313" key="3">
    <source>
        <dbReference type="EMBL" id="AUV80508.1"/>
    </source>
</evidence>
<accession>A0A2I8VF03</accession>
<dbReference type="OrthoDB" id="342184at2157"/>
<dbReference type="GeneID" id="35590740"/>